<dbReference type="AlphaFoldDB" id="A0A8M1HCT4"/>
<dbReference type="InterPro" id="IPR016186">
    <property type="entry name" value="C-type_lectin-like/link_sf"/>
</dbReference>
<dbReference type="KEGG" id="bspl:114863057"/>
<evidence type="ECO:0000256" key="1">
    <source>
        <dbReference type="ARBA" id="ARBA00022734"/>
    </source>
</evidence>
<name>A0A8M1HCT4_BETSP</name>
<dbReference type="InterPro" id="IPR016187">
    <property type="entry name" value="CTDL_fold"/>
</dbReference>
<dbReference type="SUPFAM" id="SSF90257">
    <property type="entry name" value="Myosin rod fragments"/>
    <property type="match status" value="1"/>
</dbReference>
<keyword evidence="4" id="KW-0472">Membrane</keyword>
<keyword evidence="3" id="KW-0175">Coiled coil</keyword>
<accession>A0A8M1HCT4</accession>
<dbReference type="PROSITE" id="PS50041">
    <property type="entry name" value="C_TYPE_LECTIN_2"/>
    <property type="match status" value="1"/>
</dbReference>
<dbReference type="PANTHER" id="PTHR22803">
    <property type="entry name" value="MANNOSE, PHOSPHOLIPASE, LECTIN RECEPTOR RELATED"/>
    <property type="match status" value="1"/>
</dbReference>
<dbReference type="Gene3D" id="3.10.100.10">
    <property type="entry name" value="Mannose-Binding Protein A, subunit A"/>
    <property type="match status" value="1"/>
</dbReference>
<dbReference type="OrthoDB" id="8950604at2759"/>
<evidence type="ECO:0000256" key="4">
    <source>
        <dbReference type="SAM" id="Phobius"/>
    </source>
</evidence>
<evidence type="ECO:0000256" key="3">
    <source>
        <dbReference type="SAM" id="Coils"/>
    </source>
</evidence>
<organism evidence="6 7">
    <name type="scientific">Betta splendens</name>
    <name type="common">Siamese fighting fish</name>
    <dbReference type="NCBI Taxonomy" id="158456"/>
    <lineage>
        <taxon>Eukaryota</taxon>
        <taxon>Metazoa</taxon>
        <taxon>Chordata</taxon>
        <taxon>Craniata</taxon>
        <taxon>Vertebrata</taxon>
        <taxon>Euteleostomi</taxon>
        <taxon>Actinopterygii</taxon>
        <taxon>Neopterygii</taxon>
        <taxon>Teleostei</taxon>
        <taxon>Neoteleostei</taxon>
        <taxon>Acanthomorphata</taxon>
        <taxon>Anabantaria</taxon>
        <taxon>Anabantiformes</taxon>
        <taxon>Anabantoidei</taxon>
        <taxon>Osphronemidae</taxon>
        <taxon>Betta</taxon>
    </lineage>
</organism>
<evidence type="ECO:0000256" key="2">
    <source>
        <dbReference type="ARBA" id="ARBA00023157"/>
    </source>
</evidence>
<dbReference type="Pfam" id="PF00059">
    <property type="entry name" value="Lectin_C"/>
    <property type="match status" value="1"/>
</dbReference>
<feature type="transmembrane region" description="Helical" evidence="4">
    <location>
        <begin position="61"/>
        <end position="85"/>
    </location>
</feature>
<sequence>MSASVDEEEIYSDVKDDQMSCNSIENIYVNKAVCDAVKFNKPGAPISDLEGSNTVKKRTCIVTALILGLLCLLLLAGLLILLVLYTKGNSDWETKMLKFQTSYNNLTDKNPQLQTSYNNLTDKNPQLQTSYNNLTDKNPQLQTSYNNLTDKNPQLQTSYNNLTDKNPQLQTSYNNLTKENQQSKLQALNWRYFNGSFYYISSTVKTWQDSRTYCQQFGSDLVIVNSLEEKEFIQTSQLRAWIGLTDLQTKFSWKWVDGTLLGNLSYWAAGEPNNAGGAEDCVELVFNGAYWNDVQCNNMDYWICEWVSE</sequence>
<feature type="domain" description="C-type lectin" evidence="5">
    <location>
        <begin position="193"/>
        <end position="305"/>
    </location>
</feature>
<dbReference type="GeneID" id="114863057"/>
<evidence type="ECO:0000313" key="6">
    <source>
        <dbReference type="Proteomes" id="UP000515150"/>
    </source>
</evidence>
<evidence type="ECO:0000259" key="5">
    <source>
        <dbReference type="PROSITE" id="PS50041"/>
    </source>
</evidence>
<dbReference type="InterPro" id="IPR001304">
    <property type="entry name" value="C-type_lectin-like"/>
</dbReference>
<keyword evidence="1" id="KW-0430">Lectin</keyword>
<feature type="coiled-coil region" evidence="3">
    <location>
        <begin position="103"/>
        <end position="179"/>
    </location>
</feature>
<dbReference type="Gene3D" id="1.20.5.400">
    <property type="match status" value="2"/>
</dbReference>
<protein>
    <submittedName>
        <fullName evidence="7">C-type lectin domain family 4 member M-like isoform X2</fullName>
    </submittedName>
</protein>
<dbReference type="InterPro" id="IPR018378">
    <property type="entry name" value="C-type_lectin_CS"/>
</dbReference>
<dbReference type="InterPro" id="IPR033989">
    <property type="entry name" value="CD209-like_CTLD"/>
</dbReference>
<keyword evidence="2" id="KW-1015">Disulfide bond</keyword>
<dbReference type="GO" id="GO:0030246">
    <property type="term" value="F:carbohydrate binding"/>
    <property type="evidence" value="ECO:0007669"/>
    <property type="project" value="UniProtKB-KW"/>
</dbReference>
<dbReference type="PROSITE" id="PS00615">
    <property type="entry name" value="C_TYPE_LECTIN_1"/>
    <property type="match status" value="1"/>
</dbReference>
<gene>
    <name evidence="7" type="primary">LOC114863057</name>
</gene>
<reference evidence="7" key="1">
    <citation type="submission" date="2025-08" db="UniProtKB">
        <authorList>
            <consortium name="RefSeq"/>
        </authorList>
    </citation>
    <scope>IDENTIFICATION</scope>
</reference>
<dbReference type="SUPFAM" id="SSF56436">
    <property type="entry name" value="C-type lectin-like"/>
    <property type="match status" value="1"/>
</dbReference>
<evidence type="ECO:0000313" key="7">
    <source>
        <dbReference type="RefSeq" id="XP_040926266.1"/>
    </source>
</evidence>
<proteinExistence type="predicted"/>
<keyword evidence="4" id="KW-0812">Transmembrane</keyword>
<dbReference type="InterPro" id="IPR050111">
    <property type="entry name" value="C-type_lectin/snaclec_domain"/>
</dbReference>
<keyword evidence="6" id="KW-1185">Reference proteome</keyword>
<dbReference type="Proteomes" id="UP000515150">
    <property type="component" value="Chromosome 1"/>
</dbReference>
<dbReference type="SMART" id="SM00034">
    <property type="entry name" value="CLECT"/>
    <property type="match status" value="1"/>
</dbReference>
<dbReference type="CDD" id="cd03590">
    <property type="entry name" value="CLECT_DC-SIGN_like"/>
    <property type="match status" value="1"/>
</dbReference>
<dbReference type="RefSeq" id="XP_040926266.1">
    <property type="nucleotide sequence ID" value="XM_041070332.2"/>
</dbReference>
<keyword evidence="4" id="KW-1133">Transmembrane helix</keyword>